<evidence type="ECO:0000256" key="1">
    <source>
        <dbReference type="ARBA" id="ARBA00022737"/>
    </source>
</evidence>
<dbReference type="CDD" id="cd00081">
    <property type="entry name" value="Hint"/>
    <property type="match status" value="1"/>
</dbReference>
<dbReference type="InterPro" id="IPR031325">
    <property type="entry name" value="RHS_repeat"/>
</dbReference>
<evidence type="ECO:0000313" key="5">
    <source>
        <dbReference type="Proteomes" id="UP000646523"/>
    </source>
</evidence>
<dbReference type="PANTHER" id="PTHR32305:SF15">
    <property type="entry name" value="PROTEIN RHSA-RELATED"/>
    <property type="match status" value="1"/>
</dbReference>
<dbReference type="NCBIfam" id="TIGR03696">
    <property type="entry name" value="Rhs_assc_core"/>
    <property type="match status" value="1"/>
</dbReference>
<keyword evidence="5" id="KW-1185">Reference proteome</keyword>
<dbReference type="InterPro" id="IPR003587">
    <property type="entry name" value="Hint_dom_N"/>
</dbReference>
<evidence type="ECO:0000259" key="3">
    <source>
        <dbReference type="SMART" id="SM00306"/>
    </source>
</evidence>
<dbReference type="InterPro" id="IPR013783">
    <property type="entry name" value="Ig-like_fold"/>
</dbReference>
<accession>A0A918DMD2</accession>
<dbReference type="GO" id="GO:0005975">
    <property type="term" value="P:carbohydrate metabolic process"/>
    <property type="evidence" value="ECO:0007669"/>
    <property type="project" value="UniProtKB-ARBA"/>
</dbReference>
<dbReference type="Pfam" id="PF05593">
    <property type="entry name" value="RHS_repeat"/>
    <property type="match status" value="8"/>
</dbReference>
<dbReference type="InterPro" id="IPR001791">
    <property type="entry name" value="Laminin_G"/>
</dbReference>
<feature type="region of interest" description="Disordered" evidence="2">
    <location>
        <begin position="1"/>
        <end position="23"/>
    </location>
</feature>
<feature type="domain" description="Hint" evidence="3">
    <location>
        <begin position="2350"/>
        <end position="2455"/>
    </location>
</feature>
<dbReference type="Gene3D" id="2.170.16.10">
    <property type="entry name" value="Hedgehog/Intein (Hint) domain"/>
    <property type="match status" value="1"/>
</dbReference>
<dbReference type="InterPro" id="IPR056823">
    <property type="entry name" value="TEN-like_YD-shell"/>
</dbReference>
<dbReference type="Gene3D" id="2.180.10.10">
    <property type="entry name" value="RHS repeat-associated core"/>
    <property type="match status" value="6"/>
</dbReference>
<dbReference type="InterPro" id="IPR036844">
    <property type="entry name" value="Hint_dom_sf"/>
</dbReference>
<dbReference type="CDD" id="cd00110">
    <property type="entry name" value="LamG"/>
    <property type="match status" value="1"/>
</dbReference>
<keyword evidence="1" id="KW-0677">Repeat</keyword>
<feature type="compositionally biased region" description="Low complexity" evidence="2">
    <location>
        <begin position="2133"/>
        <end position="2154"/>
    </location>
</feature>
<sequence length="2610" mass="279652">MAETGGVVHAAPETPKQLAGTAAGLPSLVDTGVTATSAAAGTPKSKVKVPKNAVPEEQRQGLVRDISAVPVDAAAKTIALAADPPCGNESPWQRSVYVAYGTRVYSGGRIWQAIQNIPANLNFYPPHEVSEGWMLIGPCPLPPAPTATSMTPVNGALVLTEQPILKVVGSTWSGGVIGFDFEVCDNPEMSNCITYEYWGTGLSADWQIPAGTLAWGRQYWWRVDLSDASTIGGRSAYSPVQTFTVGVRQPTITSQLSTSGVDGQEFHQQAGNYTTTATDAQIPAAGPPLSVVRSYNSMDTRRTGVFGAGWSTRWDMRIIPETIHGREALLVTFPDGREVRFADKKDGTFQPPPGMYATLAVRAEGGWRLMDKASNTYLFDGAGRLLKITDGRGRSQELTYDASGKLAEVTSPGGRSLTFQWSGDHVTSVSTDAVNGAPLTWTYAYNGDVLQQVCDPESQCTTYGHDPGSQYRSSVLDSDPYHYWRLGEATGSAIDLGWRAGNATYSGAVVRAQPGALAGTPDGAVKLTNSTSVSLPSGIVPAIGKYASLETWFKTSTSGTVMSISSSGGTKTNVLSIEADGKLRGSYQSTSTPIITAAPVNDGAWHHVVLTVADNVQTMYVDGAVVGTLTASITGTNNRPTSTIGGLDGWVDEFAVYDRPLEPYEVVRHYQARNAAPHKLTQVTLPSGRVRAVNVYEPTTDRLKTHTDQHGGTWQISEPVINRSTGTSTVTVTDPKNATITAVYDAWRGYRITSQTDQLLKKTSYTYDTRGFLSKITDPNLNTVQRSNDKRGNALTTTTCRASGNCQTLRTEYYLNSADQFDPRNDRVVKIRDARSTGSTDNTYATVWEYNSYGEKTKQTTPATTDFPSGRSTTIAYTDGSEAAVGGGSTPAGLAASQTDPRGNTWSYRYTSAGDLAEQSDPAGLITQLQYDAIGRPTVSTQVSQAHPAGVTTSFTYDKLGRLVTQTEPGVKNEVTDATHTARTTYAYDPDGNVLTESVKDLTGGDPERTTSYTYDDHGREETATGPEGGVVRTAWDQVGARTTVTDELGAVFGFAYTNRGELASRTLKNWTGSPVAPVTATEITLESFSYDPAGRLGSRVDAMGRKTSYTYFNDDLLSQVIADDVKLNGSTTAKDVVTEANTFDAAGNLTRRVNGGGLVRADYVYDAASRLSSEMFDPATLARVTTYGYDANDNVITAKRTAAGTTRVETIEFSYNKENALTRRTVKNDGQDLTTTWKVDDRGLITEAVDARGNLSGADPPAFTTTLRYDLANQLIETKSPPVQIDKAGAAEQGRITSRFGYDTVGRQTHTVDPDGRITTAAFDRAGRLTSLTGMSYTPPGGSAVTPKTTYGHDAAGRLIRTTDPRGHITTIEYDALNNPVRVTDPPASTGQPAGQWVSHYDLLGEELAGIDPTGARSEATYDDLGRLITQTAIERKPTTAAYTTKLEYNDAGDLTKLVLPGNKTTTYTVNAAAEVTAETDPLGDSTTFAYDLIGRPTKATNPLGNAIIADYDLAGRLTSLKDLDSAGATVKTTGYGYDAADNLTQITSGEGRITRRTFDATDALTELIEPVSGSEAITTGFGYDAAGARTRLTDGRGNATWTTYNSQGLIETLTEPATTAHPDLADRTWTHVYDVAGNETALIQPGGVRHDSQFDQLNRVTTISGSGEGIVTPSKTYGYDLAGRVTTVSDQTLEYNDRSLLTRVSGASGQTSAFVYDELGNPTQRVDVTGTTAYTWDNDNRLSTVTDPVSGRINTYAYDKADRLTSIASTNPVNTQAYTYDALDRIATHTLKNSTGGQLAKITYGWDKDDNLTSKTTAGTAGAGANTYGYDHAGRLTSWTGPDGVNTSYAWDASGNRTRAGDKTYTYDQRNRLTSGDGTDYTYTPRGTLATETRNGNTKHLTFDAFDRLINDGDAAYIYDAFDRVATRQGRTSQQRFVYAGLDNDIVAITDQAGTIQAKYGRDPLGGLLSIQEGANPALGALTDIHDDVIGTFSGTALASSAAYNPYGEVLAQTGTKPTLGYQGEYTDPDTGTVNMHARWYQPGTGTFASRDTWTLTPNPSIQANRYTYASGGPLTGVDPTGHKDDMGGVGGGGGGRGGSPAGMVLPNVRVPGPRPALDNTIKGGRVAPPKGGTVKVTGKTKTTNTGSSGKSYNQRSMHSPISGNNPNARENLRDEKNQCRYHSCGGKTPKSGKVKTSITVKPIARVQPRGCTKPGGCGSPKTLKKDPCKRNCKAKKSDIESGPTHGPCKSPCNPPCPPWVCEGKDGLCGPGQPCAHPDQIFIDDSQVMNFYDYGVDPDDYPIIHCDDSKYGTGTCSDGIAAVDPDDTDTGSFDGDPIVPIFTCEPAPNSFVPGTKVLMADGTSKPIEEVKIGDEVLATDPTTGRTDPRPVTALIAGQGTKHLVKLMVDTDGDGGGTTGAITATDNHPFWVPALRLWLHAGQLKPGMWLQTSAGTYVQISAIQKWTTTQRVHNLTINEHHTYHVLAGDQAILVHNDDPGRSNPDDVCSRGPYAEESIPARSKGRDWTQDEIHQNNRNGDNFGCHTCGIRDPGNKRGTWVKDHWPPSEWIPDGMEQRLYPQCKSCSAKQGGWVRQIAPMMRKIYEVPEW</sequence>
<feature type="compositionally biased region" description="Polar residues" evidence="2">
    <location>
        <begin position="2155"/>
        <end position="2171"/>
    </location>
</feature>
<comment type="caution">
    <text evidence="4">The sequence shown here is derived from an EMBL/GenBank/DDBJ whole genome shotgun (WGS) entry which is preliminary data.</text>
</comment>
<protein>
    <recommendedName>
        <fullName evidence="3">Hint domain-containing protein</fullName>
    </recommendedName>
</protein>
<name>A0A918DMD2_9ACTN</name>
<organism evidence="4 5">
    <name type="scientific">Nonomuraea cavernae</name>
    <dbReference type="NCBI Taxonomy" id="2045107"/>
    <lineage>
        <taxon>Bacteria</taxon>
        <taxon>Bacillati</taxon>
        <taxon>Actinomycetota</taxon>
        <taxon>Actinomycetes</taxon>
        <taxon>Streptosporangiales</taxon>
        <taxon>Streptosporangiaceae</taxon>
        <taxon>Nonomuraea</taxon>
    </lineage>
</organism>
<dbReference type="Pfam" id="PF20148">
    <property type="entry name" value="DUF6531"/>
    <property type="match status" value="1"/>
</dbReference>
<dbReference type="SMART" id="SM00306">
    <property type="entry name" value="HintN"/>
    <property type="match status" value="1"/>
</dbReference>
<evidence type="ECO:0000256" key="2">
    <source>
        <dbReference type="SAM" id="MobiDB-lite"/>
    </source>
</evidence>
<reference evidence="4" key="1">
    <citation type="journal article" date="2014" name="Int. J. Syst. Evol. Microbiol.">
        <title>Complete genome sequence of Corynebacterium casei LMG S-19264T (=DSM 44701T), isolated from a smear-ripened cheese.</title>
        <authorList>
            <consortium name="US DOE Joint Genome Institute (JGI-PGF)"/>
            <person name="Walter F."/>
            <person name="Albersmeier A."/>
            <person name="Kalinowski J."/>
            <person name="Ruckert C."/>
        </authorList>
    </citation>
    <scope>NUCLEOTIDE SEQUENCE</scope>
    <source>
        <strain evidence="4">CGMCC 4.7368</strain>
    </source>
</reference>
<dbReference type="Gene3D" id="2.60.40.10">
    <property type="entry name" value="Immunoglobulins"/>
    <property type="match status" value="1"/>
</dbReference>
<dbReference type="Pfam" id="PF25023">
    <property type="entry name" value="TEN_YD-shell"/>
    <property type="match status" value="1"/>
</dbReference>
<dbReference type="NCBIfam" id="TIGR01643">
    <property type="entry name" value="YD_repeat_2x"/>
    <property type="match status" value="9"/>
</dbReference>
<dbReference type="InterPro" id="IPR013320">
    <property type="entry name" value="ConA-like_dom_sf"/>
</dbReference>
<dbReference type="InterPro" id="IPR006530">
    <property type="entry name" value="YD"/>
</dbReference>
<feature type="region of interest" description="Disordered" evidence="2">
    <location>
        <begin position="998"/>
        <end position="1028"/>
    </location>
</feature>
<evidence type="ECO:0000313" key="4">
    <source>
        <dbReference type="EMBL" id="GGO74851.1"/>
    </source>
</evidence>
<dbReference type="Gene3D" id="2.60.120.200">
    <property type="match status" value="1"/>
</dbReference>
<dbReference type="PANTHER" id="PTHR32305">
    <property type="match status" value="1"/>
</dbReference>
<dbReference type="InterPro" id="IPR022385">
    <property type="entry name" value="Rhs_assc_core"/>
</dbReference>
<reference evidence="4" key="2">
    <citation type="submission" date="2020-09" db="EMBL/GenBank/DDBJ databases">
        <authorList>
            <person name="Sun Q."/>
            <person name="Zhou Y."/>
        </authorList>
    </citation>
    <scope>NUCLEOTIDE SEQUENCE</scope>
    <source>
        <strain evidence="4">CGMCC 4.7368</strain>
    </source>
</reference>
<gene>
    <name evidence="4" type="ORF">GCM10012289_48500</name>
</gene>
<dbReference type="InterPro" id="IPR045351">
    <property type="entry name" value="DUF6531"/>
</dbReference>
<dbReference type="Proteomes" id="UP000646523">
    <property type="component" value="Unassembled WGS sequence"/>
</dbReference>
<feature type="region of interest" description="Disordered" evidence="2">
    <location>
        <begin position="2121"/>
        <end position="2174"/>
    </location>
</feature>
<dbReference type="SUPFAM" id="SSF51294">
    <property type="entry name" value="Hedgehog/intein (Hint) domain"/>
    <property type="match status" value="1"/>
</dbReference>
<dbReference type="Pfam" id="PF07591">
    <property type="entry name" value="PT-HINT"/>
    <property type="match status" value="1"/>
</dbReference>
<dbReference type="InterPro" id="IPR050708">
    <property type="entry name" value="T6SS_VgrG/RHS"/>
</dbReference>
<dbReference type="EMBL" id="BMNH01000016">
    <property type="protein sequence ID" value="GGO74851.1"/>
    <property type="molecule type" value="Genomic_DNA"/>
</dbReference>
<proteinExistence type="predicted"/>
<dbReference type="SUPFAM" id="SSF49899">
    <property type="entry name" value="Concanavalin A-like lectins/glucanases"/>
    <property type="match status" value="1"/>
</dbReference>
<dbReference type="Pfam" id="PF13385">
    <property type="entry name" value="Laminin_G_3"/>
    <property type="match status" value="1"/>
</dbReference>